<reference evidence="2" key="1">
    <citation type="journal article" date="2019" name="Int. J. Syst. Evol. Microbiol.">
        <title>The Global Catalogue of Microorganisms (GCM) 10K type strain sequencing project: providing services to taxonomists for standard genome sequencing and annotation.</title>
        <authorList>
            <consortium name="The Broad Institute Genomics Platform"/>
            <consortium name="The Broad Institute Genome Sequencing Center for Infectious Disease"/>
            <person name="Wu L."/>
            <person name="Ma J."/>
        </authorList>
    </citation>
    <scope>NUCLEOTIDE SEQUENCE [LARGE SCALE GENOMIC DNA]</scope>
    <source>
        <strain evidence="2">JCM 3272</strain>
    </source>
</reference>
<gene>
    <name evidence="1" type="ORF">GCM10010170_100200</name>
</gene>
<evidence type="ECO:0000313" key="2">
    <source>
        <dbReference type="Proteomes" id="UP001501444"/>
    </source>
</evidence>
<sequence>MARQGWGLIVVMAAALIVYLVMPDQIDATAVVHAGNPGPGATSVIDPTHDGSGQLVLCSDQLTTPPRATCRSLPAAADRDIPLASGAVSPNLGADQPPGWQLVNPIALAALRSAHTALQVLRC</sequence>
<proteinExistence type="predicted"/>
<dbReference type="Proteomes" id="UP001501444">
    <property type="component" value="Unassembled WGS sequence"/>
</dbReference>
<keyword evidence="2" id="KW-1185">Reference proteome</keyword>
<organism evidence="1 2">
    <name type="scientific">Dactylosporangium salmoneum</name>
    <dbReference type="NCBI Taxonomy" id="53361"/>
    <lineage>
        <taxon>Bacteria</taxon>
        <taxon>Bacillati</taxon>
        <taxon>Actinomycetota</taxon>
        <taxon>Actinomycetes</taxon>
        <taxon>Micromonosporales</taxon>
        <taxon>Micromonosporaceae</taxon>
        <taxon>Dactylosporangium</taxon>
    </lineage>
</organism>
<accession>A0ABP5UXR1</accession>
<comment type="caution">
    <text evidence="1">The sequence shown here is derived from an EMBL/GenBank/DDBJ whole genome shotgun (WGS) entry which is preliminary data.</text>
</comment>
<dbReference type="EMBL" id="BAAARV010000115">
    <property type="protein sequence ID" value="GAA2388874.1"/>
    <property type="molecule type" value="Genomic_DNA"/>
</dbReference>
<dbReference type="RefSeq" id="WP_344619823.1">
    <property type="nucleotide sequence ID" value="NZ_BAAARV010000115.1"/>
</dbReference>
<protein>
    <submittedName>
        <fullName evidence="1">Uncharacterized protein</fullName>
    </submittedName>
</protein>
<evidence type="ECO:0000313" key="1">
    <source>
        <dbReference type="EMBL" id="GAA2388874.1"/>
    </source>
</evidence>
<name>A0ABP5UXR1_9ACTN</name>